<comment type="caution">
    <text evidence="2">The sequence shown here is derived from an EMBL/GenBank/DDBJ whole genome shotgun (WGS) entry which is preliminary data.</text>
</comment>
<reference evidence="2" key="1">
    <citation type="journal article" date="2019" name="Microbiol. Resour. Announc.">
        <title>Draft Genomic Sequences of Streptomyces misionensis and Streptomyces albidoflavus, bacteria applied for phytopathogen biocontrol.</title>
        <authorList>
            <person name="Pylro V."/>
            <person name="Dias A."/>
            <person name="Andreote F."/>
            <person name="Varani A."/>
            <person name="Andreote C."/>
            <person name="Bernardo E."/>
            <person name="Martins T."/>
        </authorList>
    </citation>
    <scope>NUCLEOTIDE SEQUENCE [LARGE SCALE GENOMIC DNA]</scope>
    <source>
        <strain evidence="2">66</strain>
    </source>
</reference>
<organism evidence="2 3">
    <name type="scientific">Streptomyces misionensis</name>
    <dbReference type="NCBI Taxonomy" id="67331"/>
    <lineage>
        <taxon>Bacteria</taxon>
        <taxon>Bacillati</taxon>
        <taxon>Actinomycetota</taxon>
        <taxon>Actinomycetes</taxon>
        <taxon>Kitasatosporales</taxon>
        <taxon>Streptomycetaceae</taxon>
        <taxon>Streptomyces</taxon>
    </lineage>
</organism>
<dbReference type="InterPro" id="IPR013222">
    <property type="entry name" value="Glyco_hyd_98_carb-bd"/>
</dbReference>
<protein>
    <submittedName>
        <fullName evidence="2">RNA polymerase subunit sigma-24</fullName>
    </submittedName>
</protein>
<feature type="domain" description="Glycosyl hydrolase family 98 putative carbohydrate-binding module" evidence="1">
    <location>
        <begin position="2"/>
        <end position="141"/>
    </location>
</feature>
<gene>
    <name evidence="2" type="ORF">FRZ03_10625</name>
</gene>
<sequence>YQLSELRYDADGGGTEPEIALGESSWVWQRHGLSVGGEQYARGATVRGDSSVTVVLNRRCTAYDALAGVDDMTLGLGKVSFAVYADGVPLWQSGMVKGRDQAVPVHVDLTGRTTVRLVVRPHSNAFDQNALADWADSRFTCA</sequence>
<dbReference type="SUPFAM" id="SSF49785">
    <property type="entry name" value="Galactose-binding domain-like"/>
    <property type="match status" value="1"/>
</dbReference>
<name>A0A5C6JXF5_9ACTN</name>
<dbReference type="Pfam" id="PF08305">
    <property type="entry name" value="NPCBM"/>
    <property type="match status" value="1"/>
</dbReference>
<proteinExistence type="predicted"/>
<dbReference type="Gene3D" id="2.60.120.1060">
    <property type="entry name" value="NPCBM/NEW2 domain"/>
    <property type="match status" value="1"/>
</dbReference>
<feature type="non-terminal residue" evidence="2">
    <location>
        <position position="1"/>
    </location>
</feature>
<dbReference type="InterPro" id="IPR038637">
    <property type="entry name" value="NPCBM_sf"/>
</dbReference>
<keyword evidence="3" id="KW-1185">Reference proteome</keyword>
<dbReference type="SMART" id="SM00776">
    <property type="entry name" value="NPCBM"/>
    <property type="match status" value="1"/>
</dbReference>
<dbReference type="EMBL" id="VOGW01000058">
    <property type="protein sequence ID" value="TWV53441.1"/>
    <property type="molecule type" value="Genomic_DNA"/>
</dbReference>
<dbReference type="RefSeq" id="WP_186785346.1">
    <property type="nucleotide sequence ID" value="NZ_VOGW01000058.1"/>
</dbReference>
<evidence type="ECO:0000313" key="2">
    <source>
        <dbReference type="EMBL" id="TWV53441.1"/>
    </source>
</evidence>
<dbReference type="AlphaFoldDB" id="A0A5C6JXF5"/>
<accession>A0A5C6JXF5</accession>
<dbReference type="Proteomes" id="UP000320481">
    <property type="component" value="Unassembled WGS sequence"/>
</dbReference>
<evidence type="ECO:0000313" key="3">
    <source>
        <dbReference type="Proteomes" id="UP000320481"/>
    </source>
</evidence>
<evidence type="ECO:0000259" key="1">
    <source>
        <dbReference type="SMART" id="SM00776"/>
    </source>
</evidence>
<dbReference type="InterPro" id="IPR008979">
    <property type="entry name" value="Galactose-bd-like_sf"/>
</dbReference>